<dbReference type="KEGG" id="ten:LPB136_04730"/>
<dbReference type="PANTHER" id="PTHR13947">
    <property type="entry name" value="GNAT FAMILY N-ACETYLTRANSFERASE"/>
    <property type="match status" value="1"/>
</dbReference>
<dbReference type="EMBL" id="CP018155">
    <property type="protein sequence ID" value="APG64707.1"/>
    <property type="molecule type" value="Genomic_DNA"/>
</dbReference>
<feature type="domain" description="N-acetyltransferase" evidence="2">
    <location>
        <begin position="6"/>
        <end position="155"/>
    </location>
</feature>
<dbReference type="InterPro" id="IPR016181">
    <property type="entry name" value="Acyl_CoA_acyltransferase"/>
</dbReference>
<evidence type="ECO:0000313" key="3">
    <source>
        <dbReference type="EMBL" id="APG64707.1"/>
    </source>
</evidence>
<organism evidence="3 4">
    <name type="scientific">Tenacibaculum todarodis</name>
    <dbReference type="NCBI Taxonomy" id="1850252"/>
    <lineage>
        <taxon>Bacteria</taxon>
        <taxon>Pseudomonadati</taxon>
        <taxon>Bacteroidota</taxon>
        <taxon>Flavobacteriia</taxon>
        <taxon>Flavobacteriales</taxon>
        <taxon>Flavobacteriaceae</taxon>
        <taxon>Tenacibaculum</taxon>
    </lineage>
</organism>
<dbReference type="STRING" id="1850252.LPB136_04730"/>
<dbReference type="Gene3D" id="3.40.630.30">
    <property type="match status" value="1"/>
</dbReference>
<evidence type="ECO:0000256" key="1">
    <source>
        <dbReference type="ARBA" id="ARBA00022679"/>
    </source>
</evidence>
<dbReference type="InterPro" id="IPR050769">
    <property type="entry name" value="NAT_camello-type"/>
</dbReference>
<dbReference type="SUPFAM" id="SSF55729">
    <property type="entry name" value="Acyl-CoA N-acyltransferases (Nat)"/>
    <property type="match status" value="1"/>
</dbReference>
<name>A0A1L3JHW2_9FLAO</name>
<gene>
    <name evidence="3" type="ORF">LPB136_04730</name>
</gene>
<dbReference type="CDD" id="cd04301">
    <property type="entry name" value="NAT_SF"/>
    <property type="match status" value="1"/>
</dbReference>
<dbReference type="Pfam" id="PF00583">
    <property type="entry name" value="Acetyltransf_1"/>
    <property type="match status" value="1"/>
</dbReference>
<keyword evidence="4" id="KW-1185">Reference proteome</keyword>
<reference evidence="3 4" key="1">
    <citation type="submission" date="2016-11" db="EMBL/GenBank/DDBJ databases">
        <title>Tenacibaculum sp. LPB0136, isolated from marine environment.</title>
        <authorList>
            <person name="Kim E."/>
            <person name="Yi H."/>
        </authorList>
    </citation>
    <scope>NUCLEOTIDE SEQUENCE [LARGE SCALE GENOMIC DNA]</scope>
    <source>
        <strain evidence="3 4">LPB0136</strain>
    </source>
</reference>
<evidence type="ECO:0000313" key="4">
    <source>
        <dbReference type="Proteomes" id="UP000181898"/>
    </source>
</evidence>
<dbReference type="InterPro" id="IPR000182">
    <property type="entry name" value="GNAT_dom"/>
</dbReference>
<dbReference type="OrthoDB" id="1431064at2"/>
<keyword evidence="1 3" id="KW-0808">Transferase</keyword>
<dbReference type="GO" id="GO:0008080">
    <property type="term" value="F:N-acetyltransferase activity"/>
    <property type="evidence" value="ECO:0007669"/>
    <property type="project" value="InterPro"/>
</dbReference>
<protein>
    <submittedName>
        <fullName evidence="3">GNAT family N-acetyltransferase</fullName>
    </submittedName>
</protein>
<evidence type="ECO:0000259" key="2">
    <source>
        <dbReference type="PROSITE" id="PS51186"/>
    </source>
</evidence>
<proteinExistence type="predicted"/>
<sequence>MENSNLEIIAFQPKHAKAFHDLNVEWLEKYFYVEPYDKKVLSNPQEYIIDNGGFIFVAKYNNEVAGVVAFINQKTFFELSKMAVSPKYQGLKIGLKLMDFCINFAKKQQWKSVTLYSHRSLKAAINLYHKVGFKEIPLETDSHYERSDIKMLLTL</sequence>
<accession>A0A1L3JHW2</accession>
<dbReference type="Proteomes" id="UP000181898">
    <property type="component" value="Chromosome"/>
</dbReference>
<dbReference type="PROSITE" id="PS51186">
    <property type="entry name" value="GNAT"/>
    <property type="match status" value="1"/>
</dbReference>
<dbReference type="PANTHER" id="PTHR13947:SF37">
    <property type="entry name" value="LD18367P"/>
    <property type="match status" value="1"/>
</dbReference>
<dbReference type="AlphaFoldDB" id="A0A1L3JHW2"/>
<dbReference type="RefSeq" id="WP_072555031.1">
    <property type="nucleotide sequence ID" value="NZ_CP018155.1"/>
</dbReference>